<name>A0A4Q0PR32_9FLAO</name>
<evidence type="ECO:0000256" key="1">
    <source>
        <dbReference type="SAM" id="Phobius"/>
    </source>
</evidence>
<feature type="transmembrane region" description="Helical" evidence="1">
    <location>
        <begin position="37"/>
        <end position="57"/>
    </location>
</feature>
<keyword evidence="1" id="KW-0812">Transmembrane</keyword>
<sequence length="135" mass="14330">MIGSIIAILGGLIASASVIVAKKPNAKELIDKLTPYQGWIGVILAFWGVWGAISSILGIGSLSLAWIIGLAVAVVEFVVGFLLGYGLISKYLLEKNETAKEKGQALRLKLTKYQIPAGLILLALGVLSLVFYFIG</sequence>
<proteinExistence type="predicted"/>
<keyword evidence="1" id="KW-0472">Membrane</keyword>
<dbReference type="Proteomes" id="UP000290608">
    <property type="component" value="Unassembled WGS sequence"/>
</dbReference>
<reference evidence="2 3" key="1">
    <citation type="submission" date="2018-07" db="EMBL/GenBank/DDBJ databases">
        <title>Leeuwenhoekiella genomics.</title>
        <authorList>
            <person name="Tahon G."/>
            <person name="Willems A."/>
        </authorList>
    </citation>
    <scope>NUCLEOTIDE SEQUENCE [LARGE SCALE GENOMIC DNA]</scope>
    <source>
        <strain evidence="2 3">LMG 1345</strain>
    </source>
</reference>
<keyword evidence="1" id="KW-1133">Transmembrane helix</keyword>
<accession>A0A4Q0PR32</accession>
<feature type="transmembrane region" description="Helical" evidence="1">
    <location>
        <begin position="64"/>
        <end position="88"/>
    </location>
</feature>
<evidence type="ECO:0000313" key="2">
    <source>
        <dbReference type="EMBL" id="RXG32335.1"/>
    </source>
</evidence>
<evidence type="ECO:0000313" key="3">
    <source>
        <dbReference type="Proteomes" id="UP000290608"/>
    </source>
</evidence>
<dbReference type="EMBL" id="QOVL01000004">
    <property type="protein sequence ID" value="RXG32335.1"/>
    <property type="molecule type" value="Genomic_DNA"/>
</dbReference>
<dbReference type="STRING" id="1122159.SAMN02745246_01018"/>
<organism evidence="2 3">
    <name type="scientific">Leeuwenhoekiella marinoflava</name>
    <dbReference type="NCBI Taxonomy" id="988"/>
    <lineage>
        <taxon>Bacteria</taxon>
        <taxon>Pseudomonadati</taxon>
        <taxon>Bacteroidota</taxon>
        <taxon>Flavobacteriia</taxon>
        <taxon>Flavobacteriales</taxon>
        <taxon>Flavobacteriaceae</taxon>
        <taxon>Leeuwenhoekiella</taxon>
    </lineage>
</organism>
<dbReference type="RefSeq" id="WP_073097850.1">
    <property type="nucleotide sequence ID" value="NZ_QOVL01000004.1"/>
</dbReference>
<protein>
    <submittedName>
        <fullName evidence="2">Uncharacterized protein</fullName>
    </submittedName>
</protein>
<dbReference type="AlphaFoldDB" id="A0A4Q0PR32"/>
<gene>
    <name evidence="2" type="ORF">DSL99_1141</name>
</gene>
<feature type="transmembrane region" description="Helical" evidence="1">
    <location>
        <begin position="113"/>
        <end position="134"/>
    </location>
</feature>
<comment type="caution">
    <text evidence="2">The sequence shown here is derived from an EMBL/GenBank/DDBJ whole genome shotgun (WGS) entry which is preliminary data.</text>
</comment>